<dbReference type="PANTHER" id="PTHR34357:SF14">
    <property type="entry name" value="F7A19.14 PROTEIN-RELATED"/>
    <property type="match status" value="1"/>
</dbReference>
<gene>
    <name evidence="3" type="ORF">ACJRO7_028530</name>
</gene>
<dbReference type="Pfam" id="PF07802">
    <property type="entry name" value="GCK"/>
    <property type="match status" value="1"/>
</dbReference>
<feature type="compositionally biased region" description="Basic and acidic residues" evidence="1">
    <location>
        <begin position="152"/>
        <end position="165"/>
    </location>
</feature>
<feature type="domain" description="GCK" evidence="2">
    <location>
        <begin position="54"/>
        <end position="128"/>
    </location>
</feature>
<organism evidence="3 4">
    <name type="scientific">Eucalyptus globulus</name>
    <name type="common">Tasmanian blue gum</name>
    <dbReference type="NCBI Taxonomy" id="34317"/>
    <lineage>
        <taxon>Eukaryota</taxon>
        <taxon>Viridiplantae</taxon>
        <taxon>Streptophyta</taxon>
        <taxon>Embryophyta</taxon>
        <taxon>Tracheophyta</taxon>
        <taxon>Spermatophyta</taxon>
        <taxon>Magnoliopsida</taxon>
        <taxon>eudicotyledons</taxon>
        <taxon>Gunneridae</taxon>
        <taxon>Pentapetalae</taxon>
        <taxon>rosids</taxon>
        <taxon>malvids</taxon>
        <taxon>Myrtales</taxon>
        <taxon>Myrtaceae</taxon>
        <taxon>Myrtoideae</taxon>
        <taxon>Eucalypteae</taxon>
        <taxon>Eucalyptus</taxon>
    </lineage>
</organism>
<feature type="compositionally biased region" description="Basic and acidic residues" evidence="1">
    <location>
        <begin position="28"/>
        <end position="37"/>
    </location>
</feature>
<protein>
    <recommendedName>
        <fullName evidence="2">GCK domain-containing protein</fullName>
    </recommendedName>
</protein>
<feature type="compositionally biased region" description="Acidic residues" evidence="1">
    <location>
        <begin position="38"/>
        <end position="52"/>
    </location>
</feature>
<dbReference type="SMART" id="SM01227">
    <property type="entry name" value="GCK"/>
    <property type="match status" value="1"/>
</dbReference>
<keyword evidence="4" id="KW-1185">Reference proteome</keyword>
<evidence type="ECO:0000256" key="1">
    <source>
        <dbReference type="SAM" id="MobiDB-lite"/>
    </source>
</evidence>
<dbReference type="InterPro" id="IPR012891">
    <property type="entry name" value="GCK_dom"/>
</dbReference>
<comment type="caution">
    <text evidence="3">The sequence shown here is derived from an EMBL/GenBank/DDBJ whole genome shotgun (WGS) entry which is preliminary data.</text>
</comment>
<reference evidence="3 4" key="1">
    <citation type="submission" date="2024-11" db="EMBL/GenBank/DDBJ databases">
        <title>Chromosome-level genome assembly of Eucalyptus globulus Labill. provides insights into its genome evolution.</title>
        <authorList>
            <person name="Li X."/>
        </authorList>
    </citation>
    <scope>NUCLEOTIDE SEQUENCE [LARGE SCALE GENOMIC DNA]</scope>
    <source>
        <strain evidence="3">CL2024</strain>
        <tissue evidence="3">Fresh tender leaves</tissue>
    </source>
</reference>
<dbReference type="Gene3D" id="1.10.287.2900">
    <property type="match status" value="1"/>
</dbReference>
<evidence type="ECO:0000259" key="2">
    <source>
        <dbReference type="SMART" id="SM01227"/>
    </source>
</evidence>
<dbReference type="EMBL" id="JBJKBG010000007">
    <property type="protein sequence ID" value="KAL3731665.1"/>
    <property type="molecule type" value="Genomic_DNA"/>
</dbReference>
<sequence length="165" mass="17811">MSSPHPQPSESPSATDPEVLGSDIPGEASDHPERSGEEGAEEGDEGGEEKEGEGECAFCLFMKGGGCRGEFVAWETCIRDAERKEEDVMDKCFDATVALRRCMEAHSDYYEPILRAEKEAEEEVARELEEEEKESGANSVAGSDGSAGGIGRSEDSRERDGSGER</sequence>
<feature type="region of interest" description="Disordered" evidence="1">
    <location>
        <begin position="119"/>
        <end position="165"/>
    </location>
</feature>
<evidence type="ECO:0000313" key="3">
    <source>
        <dbReference type="EMBL" id="KAL3731665.1"/>
    </source>
</evidence>
<feature type="region of interest" description="Disordered" evidence="1">
    <location>
        <begin position="1"/>
        <end position="52"/>
    </location>
</feature>
<dbReference type="Proteomes" id="UP001634007">
    <property type="component" value="Unassembled WGS sequence"/>
</dbReference>
<dbReference type="AlphaFoldDB" id="A0ABD3JVH0"/>
<evidence type="ECO:0000313" key="4">
    <source>
        <dbReference type="Proteomes" id="UP001634007"/>
    </source>
</evidence>
<dbReference type="PANTHER" id="PTHR34357">
    <property type="entry name" value="F7A19.14 PROTEIN-RELATED"/>
    <property type="match status" value="1"/>
</dbReference>
<name>A0ABD3JVH0_EUCGL</name>
<proteinExistence type="predicted"/>
<accession>A0ABD3JVH0</accession>